<sequence>MTFEQNIVFQEYIFVKRPQIPKRQVRIPYQKFNASFVCGSDLMLRSSRRRQIKNHFHPSDRYVMGGFSTPPGSAATHEPPKFSN</sequence>
<evidence type="ECO:0000256" key="1">
    <source>
        <dbReference type="SAM" id="MobiDB-lite"/>
    </source>
</evidence>
<evidence type="ECO:0000313" key="2">
    <source>
        <dbReference type="EMBL" id="MDE4167841.1"/>
    </source>
</evidence>
<dbReference type="Proteomes" id="UP001218364">
    <property type="component" value="Unassembled WGS sequence"/>
</dbReference>
<dbReference type="RefSeq" id="WP_133245361.1">
    <property type="nucleotide sequence ID" value="NZ_CP015124.1"/>
</dbReference>
<comment type="caution">
    <text evidence="2">The sequence shown here is derived from an EMBL/GenBank/DDBJ whole genome shotgun (WGS) entry which is preliminary data.</text>
</comment>
<gene>
    <name evidence="2" type="ORF">PXK24_19270</name>
</gene>
<dbReference type="EMBL" id="JARCJK010000014">
    <property type="protein sequence ID" value="MDE4167841.1"/>
    <property type="molecule type" value="Genomic_DNA"/>
</dbReference>
<proteinExistence type="predicted"/>
<dbReference type="AlphaFoldDB" id="A0ABD4XEM6"/>
<organism evidence="2 3">
    <name type="scientific">Phaeobacter gallaeciensis</name>
    <dbReference type="NCBI Taxonomy" id="60890"/>
    <lineage>
        <taxon>Bacteria</taxon>
        <taxon>Pseudomonadati</taxon>
        <taxon>Pseudomonadota</taxon>
        <taxon>Alphaproteobacteria</taxon>
        <taxon>Rhodobacterales</taxon>
        <taxon>Roseobacteraceae</taxon>
        <taxon>Phaeobacter</taxon>
    </lineage>
</organism>
<protein>
    <submittedName>
        <fullName evidence="2">Uncharacterized protein</fullName>
    </submittedName>
</protein>
<name>A0ABD4XEM6_9RHOB</name>
<accession>A0ABD4XEM6</accession>
<reference evidence="2 3" key="1">
    <citation type="submission" date="2023-02" db="EMBL/GenBank/DDBJ databases">
        <title>Population genomics of bacteria associated with diatom.</title>
        <authorList>
            <person name="Xie J."/>
            <person name="Wang H."/>
        </authorList>
    </citation>
    <scope>NUCLEOTIDE SEQUENCE [LARGE SCALE GENOMIC DNA]</scope>
    <source>
        <strain evidence="2 3">PT47_8</strain>
    </source>
</reference>
<evidence type="ECO:0000313" key="3">
    <source>
        <dbReference type="Proteomes" id="UP001218364"/>
    </source>
</evidence>
<feature type="region of interest" description="Disordered" evidence="1">
    <location>
        <begin position="63"/>
        <end position="84"/>
    </location>
</feature>